<dbReference type="RefSeq" id="XP_004831477.1">
    <property type="nucleotide sequence ID" value="XM_004831420.1"/>
</dbReference>
<dbReference type="GeneID" id="15804877"/>
<evidence type="ECO:0000313" key="1">
    <source>
        <dbReference type="EMBL" id="EKX72025.1"/>
    </source>
</evidence>
<dbReference type="AlphaFoldDB" id="L1L9Z9"/>
<name>L1L9Z9_THEEQ</name>
<protein>
    <submittedName>
        <fullName evidence="1">Uncharacterized protein</fullName>
    </submittedName>
</protein>
<dbReference type="Proteomes" id="UP000031512">
    <property type="component" value="Unassembled WGS sequence"/>
</dbReference>
<keyword evidence="2" id="KW-1185">Reference proteome</keyword>
<accession>L1L9Z9</accession>
<sequence>MESVNFVRDVQSSYVAFARGLDVAIVSDFSKENEIGKGDWKKCANLVKNSGSGENENDHVVSVSALKLEKQTVDYVVVLGLKSGLIVLAIIDSSGKLEVLGTHTLDGLAELEVHVAGKEFSAKNVHVFCKVNEEVVKFSWETKEVTKVTR</sequence>
<dbReference type="EMBL" id="ACOU01000008">
    <property type="protein sequence ID" value="EKX72025.1"/>
    <property type="molecule type" value="Genomic_DNA"/>
</dbReference>
<dbReference type="KEGG" id="beq:BEWA_017040"/>
<comment type="caution">
    <text evidence="1">The sequence shown here is derived from an EMBL/GenBank/DDBJ whole genome shotgun (WGS) entry which is preliminary data.</text>
</comment>
<proteinExistence type="predicted"/>
<evidence type="ECO:0000313" key="2">
    <source>
        <dbReference type="Proteomes" id="UP000031512"/>
    </source>
</evidence>
<dbReference type="VEuPathDB" id="PiroplasmaDB:BEWA_017040"/>
<organism evidence="1 2">
    <name type="scientific">Theileria equi strain WA</name>
    <dbReference type="NCBI Taxonomy" id="1537102"/>
    <lineage>
        <taxon>Eukaryota</taxon>
        <taxon>Sar</taxon>
        <taxon>Alveolata</taxon>
        <taxon>Apicomplexa</taxon>
        <taxon>Aconoidasida</taxon>
        <taxon>Piroplasmida</taxon>
        <taxon>Theileriidae</taxon>
        <taxon>Theileria</taxon>
    </lineage>
</organism>
<reference evidence="1 2" key="1">
    <citation type="journal article" date="2012" name="BMC Genomics">
        <title>Comparative genomic analysis and phylogenetic position of Theileria equi.</title>
        <authorList>
            <person name="Kappmeyer L.S."/>
            <person name="Thiagarajan M."/>
            <person name="Herndon D.R."/>
            <person name="Ramsay J.D."/>
            <person name="Caler E."/>
            <person name="Djikeng A."/>
            <person name="Gillespie J.J."/>
            <person name="Lau A.O."/>
            <person name="Roalson E.H."/>
            <person name="Silva J.C."/>
            <person name="Silva M.G."/>
            <person name="Suarez C.E."/>
            <person name="Ueti M.W."/>
            <person name="Nene V.M."/>
            <person name="Mealey R.H."/>
            <person name="Knowles D.P."/>
            <person name="Brayton K.A."/>
        </authorList>
    </citation>
    <scope>NUCLEOTIDE SEQUENCE [LARGE SCALE GENOMIC DNA]</scope>
    <source>
        <strain evidence="1 2">WA</strain>
    </source>
</reference>
<gene>
    <name evidence="1" type="ORF">BEWA_017040</name>
</gene>